<dbReference type="Gene3D" id="1.10.1410.10">
    <property type="match status" value="1"/>
</dbReference>
<evidence type="ECO:0000256" key="1">
    <source>
        <dbReference type="ARBA" id="ARBA00022723"/>
    </source>
</evidence>
<feature type="compositionally biased region" description="Low complexity" evidence="3">
    <location>
        <begin position="295"/>
        <end position="321"/>
    </location>
</feature>
<evidence type="ECO:0000256" key="3">
    <source>
        <dbReference type="SAM" id="MobiDB-lite"/>
    </source>
</evidence>
<feature type="compositionally biased region" description="Low complexity" evidence="3">
    <location>
        <begin position="224"/>
        <end position="236"/>
    </location>
</feature>
<keyword evidence="1" id="KW-0479">Metal-binding</keyword>
<dbReference type="PANTHER" id="PTHR23092">
    <property type="entry name" value="POLY(A) RNA POLYMERASE"/>
    <property type="match status" value="1"/>
</dbReference>
<dbReference type="Proteomes" id="UP001465976">
    <property type="component" value="Unassembled WGS sequence"/>
</dbReference>
<proteinExistence type="predicted"/>
<dbReference type="SUPFAM" id="SSF81631">
    <property type="entry name" value="PAP/OAS1 substrate-binding domain"/>
    <property type="match status" value="1"/>
</dbReference>
<evidence type="ECO:0000256" key="2">
    <source>
        <dbReference type="ARBA" id="ARBA00022842"/>
    </source>
</evidence>
<feature type="domain" description="PAP-associated" evidence="4">
    <location>
        <begin position="97"/>
        <end position="145"/>
    </location>
</feature>
<keyword evidence="2" id="KW-0460">Magnesium</keyword>
<accession>A0ABR3FVD1</accession>
<comment type="caution">
    <text evidence="5">The sequence shown here is derived from an EMBL/GenBank/DDBJ whole genome shotgun (WGS) entry which is preliminary data.</text>
</comment>
<gene>
    <name evidence="5" type="ORF">V5O48_002593</name>
</gene>
<name>A0ABR3FVD1_9AGAR</name>
<evidence type="ECO:0000313" key="5">
    <source>
        <dbReference type="EMBL" id="KAL0579422.1"/>
    </source>
</evidence>
<feature type="region of interest" description="Disordered" evidence="3">
    <location>
        <begin position="224"/>
        <end position="321"/>
    </location>
</feature>
<dbReference type="EMBL" id="JBAHYK010000060">
    <property type="protein sequence ID" value="KAL0579422.1"/>
    <property type="molecule type" value="Genomic_DNA"/>
</dbReference>
<keyword evidence="6" id="KW-1185">Reference proteome</keyword>
<evidence type="ECO:0000259" key="4">
    <source>
        <dbReference type="Pfam" id="PF03828"/>
    </source>
</evidence>
<dbReference type="InterPro" id="IPR002058">
    <property type="entry name" value="PAP_assoc"/>
</dbReference>
<sequence length="321" mass="35389">MVIITGRKFGHIGVDITANTTDGPQCVKIVKNYISTMPALRSLILILKVFLKERRLSDASLGGLSSYALTCMVISFLQLNPKKRPQEYFDKPFKTESLGILLTDFMMYYGRDFSYQDSFISVLQSKLIPKSSVPWLSTHDALAIECLVRDRNNVSRPTRNLKQIRSAFKEAAGTLLQLSLTDRDCLSSIVKFKDLDAVRPTSFSFSTEPFIKSERHERPTLLLPSEELQEPSSVLLKSDSDPPASPYPSASEFSTPIAPLQRQPQASSRRHPREVASKPATAVLHNDVSQSPLDESGAATSESEPSTAPAPTEPGATASDQ</sequence>
<organism evidence="5 6">
    <name type="scientific">Marasmius crinis-equi</name>
    <dbReference type="NCBI Taxonomy" id="585013"/>
    <lineage>
        <taxon>Eukaryota</taxon>
        <taxon>Fungi</taxon>
        <taxon>Dikarya</taxon>
        <taxon>Basidiomycota</taxon>
        <taxon>Agaricomycotina</taxon>
        <taxon>Agaricomycetes</taxon>
        <taxon>Agaricomycetidae</taxon>
        <taxon>Agaricales</taxon>
        <taxon>Marasmiineae</taxon>
        <taxon>Marasmiaceae</taxon>
        <taxon>Marasmius</taxon>
    </lineage>
</organism>
<dbReference type="Pfam" id="PF03828">
    <property type="entry name" value="PAP_assoc"/>
    <property type="match status" value="1"/>
</dbReference>
<dbReference type="InterPro" id="IPR045862">
    <property type="entry name" value="Trf4-like"/>
</dbReference>
<evidence type="ECO:0000313" key="6">
    <source>
        <dbReference type="Proteomes" id="UP001465976"/>
    </source>
</evidence>
<protein>
    <recommendedName>
        <fullName evidence="4">PAP-associated domain-containing protein</fullName>
    </recommendedName>
</protein>
<reference evidence="5 6" key="1">
    <citation type="submission" date="2024-02" db="EMBL/GenBank/DDBJ databases">
        <title>A draft genome for the cacao thread blight pathogen Marasmius crinis-equi.</title>
        <authorList>
            <person name="Cohen S.P."/>
            <person name="Baruah I.K."/>
            <person name="Amoako-Attah I."/>
            <person name="Bukari Y."/>
            <person name="Meinhardt L.W."/>
            <person name="Bailey B.A."/>
        </authorList>
    </citation>
    <scope>NUCLEOTIDE SEQUENCE [LARGE SCALE GENOMIC DNA]</scope>
    <source>
        <strain evidence="5 6">GH-76</strain>
    </source>
</reference>
<dbReference type="PANTHER" id="PTHR23092:SF15">
    <property type="entry name" value="INACTIVE NON-CANONICAL POLY(A) RNA POLYMERASE PROTEIN TRF4-2-RELATED"/>
    <property type="match status" value="1"/>
</dbReference>